<name>A0AAD2AHQ7_9RALS</name>
<evidence type="ECO:0000313" key="3">
    <source>
        <dbReference type="EMBL" id="CAJ0854623.1"/>
    </source>
</evidence>
<evidence type="ECO:0008006" key="6">
    <source>
        <dbReference type="Google" id="ProtNLM"/>
    </source>
</evidence>
<evidence type="ECO:0000313" key="2">
    <source>
        <dbReference type="EMBL" id="CAJ0679335.1"/>
    </source>
</evidence>
<proteinExistence type="predicted"/>
<dbReference type="EMBL" id="CATVXE010000001">
    <property type="protein sequence ID" value="CAJ0679335.1"/>
    <property type="molecule type" value="Genomic_DNA"/>
</dbReference>
<keyword evidence="1" id="KW-0472">Membrane</keyword>
<dbReference type="Proteomes" id="UP001190002">
    <property type="component" value="Unassembled WGS sequence"/>
</dbReference>
<evidence type="ECO:0000256" key="1">
    <source>
        <dbReference type="SAM" id="Phobius"/>
    </source>
</evidence>
<dbReference type="RefSeq" id="WP_063391152.1">
    <property type="nucleotide sequence ID" value="NZ_CATVWW010000004.1"/>
</dbReference>
<dbReference type="Proteomes" id="UP001190452">
    <property type="component" value="Unassembled WGS sequence"/>
</dbReference>
<keyword evidence="5" id="KW-1185">Reference proteome</keyword>
<reference evidence="2 5" key="1">
    <citation type="submission" date="2023-07" db="EMBL/GenBank/DDBJ databases">
        <authorList>
            <person name="Peeters C."/>
        </authorList>
    </citation>
    <scope>NUCLEOTIDE SEQUENCE</scope>
    <source>
        <strain evidence="3 5">R-77569</strain>
        <strain evidence="2">R-77591</strain>
    </source>
</reference>
<organism evidence="2 4">
    <name type="scientific">Ralstonia mannitolilytica</name>
    <dbReference type="NCBI Taxonomy" id="105219"/>
    <lineage>
        <taxon>Bacteria</taxon>
        <taxon>Pseudomonadati</taxon>
        <taxon>Pseudomonadota</taxon>
        <taxon>Betaproteobacteria</taxon>
        <taxon>Burkholderiales</taxon>
        <taxon>Burkholderiaceae</taxon>
        <taxon>Ralstonia</taxon>
    </lineage>
</organism>
<keyword evidence="1" id="KW-0812">Transmembrane</keyword>
<dbReference type="AlphaFoldDB" id="A0AAD2AHQ7"/>
<sequence length="64" mass="6847">MLDLIVGFVLDALIAGFLWGTGAVLLKIVTLNRCNPRHLAQTTVAILGLVFWTVVVLVACGQIV</sequence>
<evidence type="ECO:0000313" key="4">
    <source>
        <dbReference type="Proteomes" id="UP001190002"/>
    </source>
</evidence>
<accession>A0AAD2AHQ7</accession>
<feature type="transmembrane region" description="Helical" evidence="1">
    <location>
        <begin position="38"/>
        <end position="59"/>
    </location>
</feature>
<evidence type="ECO:0000313" key="5">
    <source>
        <dbReference type="Proteomes" id="UP001190452"/>
    </source>
</evidence>
<dbReference type="EMBL" id="CAUDKV010000002">
    <property type="protein sequence ID" value="CAJ0854623.1"/>
    <property type="molecule type" value="Genomic_DNA"/>
</dbReference>
<comment type="caution">
    <text evidence="2">The sequence shown here is derived from an EMBL/GenBank/DDBJ whole genome shotgun (WGS) entry which is preliminary data.</text>
</comment>
<protein>
    <recommendedName>
        <fullName evidence="6">Transmembrane protein</fullName>
    </recommendedName>
</protein>
<gene>
    <name evidence="3" type="ORF">R77569_00809</name>
    <name evidence="2" type="ORF">R77591_00289</name>
</gene>
<keyword evidence="1" id="KW-1133">Transmembrane helix</keyword>
<feature type="transmembrane region" description="Helical" evidence="1">
    <location>
        <begin position="6"/>
        <end position="26"/>
    </location>
</feature>